<gene>
    <name evidence="2" type="ORF">PFX98_09665</name>
</gene>
<evidence type="ECO:0000313" key="3">
    <source>
        <dbReference type="Proteomes" id="UP001177769"/>
    </source>
</evidence>
<evidence type="ECO:0000256" key="1">
    <source>
        <dbReference type="SAM" id="Phobius"/>
    </source>
</evidence>
<protein>
    <submittedName>
        <fullName evidence="2">Uncharacterized protein</fullName>
    </submittedName>
</protein>
<name>A0AA95NGN3_9BURK</name>
<dbReference type="KEGG" id="pais:PFX98_09665"/>
<reference evidence="2" key="1">
    <citation type="submission" date="2023-01" db="EMBL/GenBank/DDBJ databases">
        <title>Whole genome sequence of Paucibacter sp. S2-9 isolated from pond sediment.</title>
        <authorList>
            <person name="Jung J.Y."/>
        </authorList>
    </citation>
    <scope>NUCLEOTIDE SEQUENCE</scope>
    <source>
        <strain evidence="2">S2-9</strain>
    </source>
</reference>
<sequence>MLLKTFKTRPCPNCSAPHGHSAWSESNSSVVRPLRCKQCAQFFHQTGLRKWLWFSALAYLPVMLVWAFHWALGLLALVLGVLLMIATLNRGNPLAAGPKHG</sequence>
<evidence type="ECO:0000313" key="2">
    <source>
        <dbReference type="EMBL" id="WIT13870.1"/>
    </source>
</evidence>
<dbReference type="EMBL" id="CP116346">
    <property type="protein sequence ID" value="WIT13870.1"/>
    <property type="molecule type" value="Genomic_DNA"/>
</dbReference>
<feature type="transmembrane region" description="Helical" evidence="1">
    <location>
        <begin position="74"/>
        <end position="91"/>
    </location>
</feature>
<keyword evidence="3" id="KW-1185">Reference proteome</keyword>
<keyword evidence="1" id="KW-0472">Membrane</keyword>
<organism evidence="2 3">
    <name type="scientific">Paucibacter sediminis</name>
    <dbReference type="NCBI Taxonomy" id="3019553"/>
    <lineage>
        <taxon>Bacteria</taxon>
        <taxon>Pseudomonadati</taxon>
        <taxon>Pseudomonadota</taxon>
        <taxon>Betaproteobacteria</taxon>
        <taxon>Burkholderiales</taxon>
        <taxon>Sphaerotilaceae</taxon>
        <taxon>Roseateles</taxon>
    </lineage>
</organism>
<dbReference type="RefSeq" id="WP_285234989.1">
    <property type="nucleotide sequence ID" value="NZ_CP116346.1"/>
</dbReference>
<dbReference type="Proteomes" id="UP001177769">
    <property type="component" value="Chromosome"/>
</dbReference>
<keyword evidence="1" id="KW-1133">Transmembrane helix</keyword>
<accession>A0AA95NGN3</accession>
<keyword evidence="1" id="KW-0812">Transmembrane</keyword>
<dbReference type="AlphaFoldDB" id="A0AA95NGN3"/>
<proteinExistence type="predicted"/>